<dbReference type="RefSeq" id="WP_009814581.1">
    <property type="nucleotide sequence ID" value="NZ_CH724156.1"/>
</dbReference>
<evidence type="ECO:0000313" key="3">
    <source>
        <dbReference type="Proteomes" id="UP000005954"/>
    </source>
</evidence>
<sequence length="105" mass="11379">MITRYALIAALAAVLGLGAALWWQSGTVDRLRDDKARLTRSVTALEQSRAQARAAADVARAEAARQAAAAAEYEQVKDAFRKGDFDAPLPDDFRALLGRILHAQD</sequence>
<dbReference type="Proteomes" id="UP000005954">
    <property type="component" value="Unassembled WGS sequence"/>
</dbReference>
<organism evidence="2 3">
    <name type="scientific">Roseovarius nubinhibens (strain ATCC BAA-591 / DSM 15170 / ISM)</name>
    <dbReference type="NCBI Taxonomy" id="89187"/>
    <lineage>
        <taxon>Bacteria</taxon>
        <taxon>Pseudomonadati</taxon>
        <taxon>Pseudomonadota</taxon>
        <taxon>Alphaproteobacteria</taxon>
        <taxon>Rhodobacterales</taxon>
        <taxon>Roseobacteraceae</taxon>
        <taxon>Roseovarius</taxon>
    </lineage>
</organism>
<dbReference type="HOGENOM" id="CLU_2234572_0_0_5"/>
<feature type="coiled-coil region" evidence="1">
    <location>
        <begin position="28"/>
        <end position="62"/>
    </location>
</feature>
<accession>A3SMR6</accession>
<keyword evidence="3" id="KW-1185">Reference proteome</keyword>
<keyword evidence="1" id="KW-0175">Coiled coil</keyword>
<dbReference type="STRING" id="89187.ISM_12860"/>
<evidence type="ECO:0000313" key="2">
    <source>
        <dbReference type="EMBL" id="EAP75756.1"/>
    </source>
</evidence>
<dbReference type="EMBL" id="AALY01000002">
    <property type="protein sequence ID" value="EAP75756.1"/>
    <property type="molecule type" value="Genomic_DNA"/>
</dbReference>
<reference evidence="2 3" key="1">
    <citation type="submission" date="2005-12" db="EMBL/GenBank/DDBJ databases">
        <authorList>
            <person name="Moran M.A."/>
            <person name="Ferriera S."/>
            <person name="Johnson J."/>
            <person name="Kravitz S."/>
            <person name="Halpern A."/>
            <person name="Remington K."/>
            <person name="Beeson K."/>
            <person name="Tran B."/>
            <person name="Rogers Y.-H."/>
            <person name="Friedman R."/>
            <person name="Venter J.C."/>
        </authorList>
    </citation>
    <scope>NUCLEOTIDE SEQUENCE [LARGE SCALE GENOMIC DNA]</scope>
    <source>
        <strain evidence="3">ATCC BAA-591 / DSM 15170 / ISM</strain>
    </source>
</reference>
<comment type="caution">
    <text evidence="2">The sequence shown here is derived from an EMBL/GenBank/DDBJ whole genome shotgun (WGS) entry which is preliminary data.</text>
</comment>
<evidence type="ECO:0000256" key="1">
    <source>
        <dbReference type="SAM" id="Coils"/>
    </source>
</evidence>
<name>A3SMR6_ROSNI</name>
<dbReference type="AlphaFoldDB" id="A3SMR6"/>
<proteinExistence type="predicted"/>
<protein>
    <submittedName>
        <fullName evidence="2">Uncharacterized protein</fullName>
    </submittedName>
</protein>
<gene>
    <name evidence="2" type="ORF">ISM_12860</name>
</gene>